<dbReference type="AlphaFoldDB" id="A0A179D8W0"/>
<dbReference type="Proteomes" id="UP000078390">
    <property type="component" value="Unassembled WGS sequence"/>
</dbReference>
<dbReference type="PRINTS" id="PR00149">
    <property type="entry name" value="FUMRATELYASE"/>
</dbReference>
<dbReference type="Gene3D" id="1.20.200.10">
    <property type="entry name" value="Fumarase/aspartase (Central domain)"/>
    <property type="match status" value="1"/>
</dbReference>
<dbReference type="InterPro" id="IPR020557">
    <property type="entry name" value="Fumarate_lyase_CS"/>
</dbReference>
<protein>
    <recommendedName>
        <fullName evidence="3 7">Argininosuccinate lyase</fullName>
        <shortName evidence="7">ASAL</shortName>
        <ecNumber evidence="3 7">4.3.2.1</ecNumber>
    </recommendedName>
    <alternativeName>
        <fullName evidence="7">Arginosuccinase</fullName>
    </alternativeName>
</protein>
<dbReference type="InterPro" id="IPR000362">
    <property type="entry name" value="Fumarate_lyase_fam"/>
</dbReference>
<dbReference type="InterPro" id="IPR022761">
    <property type="entry name" value="Fumarate_lyase_N"/>
</dbReference>
<evidence type="ECO:0000256" key="4">
    <source>
        <dbReference type="ARBA" id="ARBA00022571"/>
    </source>
</evidence>
<dbReference type="CDD" id="cd01359">
    <property type="entry name" value="Argininosuccinate_lyase"/>
    <property type="match status" value="1"/>
</dbReference>
<evidence type="ECO:0000256" key="7">
    <source>
        <dbReference type="HAMAP-Rule" id="MF_00006"/>
    </source>
</evidence>
<evidence type="ECO:0000313" key="11">
    <source>
        <dbReference type="Proteomes" id="UP000078390"/>
    </source>
</evidence>
<dbReference type="Pfam" id="PF14698">
    <property type="entry name" value="ASL_C2"/>
    <property type="match status" value="1"/>
</dbReference>
<dbReference type="GO" id="GO:0042450">
    <property type="term" value="P:L-arginine biosynthetic process via ornithine"/>
    <property type="evidence" value="ECO:0007669"/>
    <property type="project" value="UniProtKB-UniRule"/>
</dbReference>
<dbReference type="GO" id="GO:0004056">
    <property type="term" value="F:argininosuccinate lyase activity"/>
    <property type="evidence" value="ECO:0007669"/>
    <property type="project" value="UniProtKB-UniRule"/>
</dbReference>
<dbReference type="Gene3D" id="1.10.275.10">
    <property type="entry name" value="Fumarase/aspartase (N-terminal domain)"/>
    <property type="match status" value="1"/>
</dbReference>
<dbReference type="PROSITE" id="PS00163">
    <property type="entry name" value="FUMARATE_LYASES"/>
    <property type="match status" value="1"/>
</dbReference>
<keyword evidence="7" id="KW-0963">Cytoplasm</keyword>
<dbReference type="Pfam" id="PF00206">
    <property type="entry name" value="Lyase_1"/>
    <property type="match status" value="1"/>
</dbReference>
<dbReference type="GO" id="GO:0005829">
    <property type="term" value="C:cytosol"/>
    <property type="evidence" value="ECO:0007669"/>
    <property type="project" value="TreeGrafter"/>
</dbReference>
<dbReference type="FunFam" id="1.10.40.30:FF:000001">
    <property type="entry name" value="Argininosuccinate lyase"/>
    <property type="match status" value="1"/>
</dbReference>
<keyword evidence="11" id="KW-1185">Reference proteome</keyword>
<gene>
    <name evidence="7" type="primary">argH</name>
    <name evidence="10" type="ORF">TDIS_0400</name>
</gene>
<dbReference type="FunFam" id="1.10.275.10:FF:000002">
    <property type="entry name" value="Argininosuccinate lyase"/>
    <property type="match status" value="1"/>
</dbReference>
<evidence type="ECO:0000256" key="6">
    <source>
        <dbReference type="ARBA" id="ARBA00023239"/>
    </source>
</evidence>
<proteinExistence type="inferred from homology"/>
<dbReference type="InterPro" id="IPR009049">
    <property type="entry name" value="Argininosuccinate_lyase"/>
</dbReference>
<sequence>MAELRKPWGGRFREATDRLVEEFTESVSFDRRLALHDIRGSLAHVKALQKAGLLTEEEAQRLSEGLKAIEREIREGRFKFRMELEDVHMNIERALFERIGPLAGKLHTGRSRNDQVATDFKLYLIDETRDILSLLKDLRQVLVAKAEAHLDVIMPGFTHLQHAQPVLFSHHLMAYYEMFTRDAERFREALKRLRISPLGSAALAGTPYPLDRELTAQELDFEKPAANSLDAVSDRDYALEFLFNSAIVMMHLSRLCEEVILWMSPEFGFIDLPDALCTGSSIMPQKKNPDVAELIRGKTGRVYGHLMALLTVLKGLPLTYNRDLQEDKEPVFDTADTVKRSLKLATLMVSGLKPRAARLRAAAEEGYTTATDLADYLVMKGIPFREAHEITGKIVAYAEEKGVKLWELSLEELRRFSESIEADVYEWLTVEGSVARRRTLGGTAPERVREAIASARRQLESENLP</sequence>
<dbReference type="RefSeq" id="WP_068668747.1">
    <property type="nucleotide sequence ID" value="NZ_LWLG01000001.1"/>
</dbReference>
<keyword evidence="6 7" id="KW-0456">Lyase</keyword>
<dbReference type="STRING" id="999894.TDIS_0400"/>
<feature type="domain" description="Fumarate lyase N-terminal" evidence="8">
    <location>
        <begin position="10"/>
        <end position="304"/>
    </location>
</feature>
<reference evidence="10 11" key="1">
    <citation type="submission" date="2016-04" db="EMBL/GenBank/DDBJ databases">
        <title>Genome analysis of Thermosulfurimonas dismutans, the first thermophilic sulfur-disproportionating bacterium of the phylum Thermodesulfobacteria.</title>
        <authorList>
            <person name="Mardanov A.V."/>
            <person name="Beletsky A.V."/>
            <person name="Kadnikov V.V."/>
            <person name="Slobodkin A.I."/>
            <person name="Ravin N.V."/>
        </authorList>
    </citation>
    <scope>NUCLEOTIDE SEQUENCE [LARGE SCALE GENOMIC DNA]</scope>
    <source>
        <strain evidence="10 11">S95</strain>
    </source>
</reference>
<evidence type="ECO:0000259" key="8">
    <source>
        <dbReference type="Pfam" id="PF00206"/>
    </source>
</evidence>
<dbReference type="PANTHER" id="PTHR43814">
    <property type="entry name" value="ARGININOSUCCINATE LYASE"/>
    <property type="match status" value="1"/>
</dbReference>
<evidence type="ECO:0000256" key="5">
    <source>
        <dbReference type="ARBA" id="ARBA00022605"/>
    </source>
</evidence>
<dbReference type="EMBL" id="LWLG01000001">
    <property type="protein sequence ID" value="OAQ21882.1"/>
    <property type="molecule type" value="Genomic_DNA"/>
</dbReference>
<comment type="subcellular location">
    <subcellularLocation>
        <location evidence="7">Cytoplasm</location>
    </subcellularLocation>
</comment>
<evidence type="ECO:0000256" key="2">
    <source>
        <dbReference type="ARBA" id="ARBA00004941"/>
    </source>
</evidence>
<feature type="domain" description="Argininosuccinate lyase C-terminal" evidence="9">
    <location>
        <begin position="367"/>
        <end position="435"/>
    </location>
</feature>
<dbReference type="Gene3D" id="1.10.40.30">
    <property type="entry name" value="Fumarase/aspartase (C-terminal domain)"/>
    <property type="match status" value="1"/>
</dbReference>
<accession>A0A179D8W0</accession>
<dbReference type="FunFam" id="1.20.200.10:FF:000015">
    <property type="entry name" value="argininosuccinate lyase isoform X2"/>
    <property type="match status" value="1"/>
</dbReference>
<dbReference type="InterPro" id="IPR008948">
    <property type="entry name" value="L-Aspartase-like"/>
</dbReference>
<dbReference type="UniPathway" id="UPA00068">
    <property type="reaction ID" value="UER00114"/>
</dbReference>
<dbReference type="InterPro" id="IPR024083">
    <property type="entry name" value="Fumarase/histidase_N"/>
</dbReference>
<dbReference type="SUPFAM" id="SSF48557">
    <property type="entry name" value="L-aspartase-like"/>
    <property type="match status" value="1"/>
</dbReference>
<keyword evidence="4 7" id="KW-0055">Arginine biosynthesis</keyword>
<dbReference type="InterPro" id="IPR029419">
    <property type="entry name" value="Arg_succ_lyase_C"/>
</dbReference>
<evidence type="ECO:0000256" key="3">
    <source>
        <dbReference type="ARBA" id="ARBA00012338"/>
    </source>
</evidence>
<dbReference type="EC" id="4.3.2.1" evidence="3 7"/>
<comment type="similarity">
    <text evidence="7">Belongs to the lyase 1 family. Argininosuccinate lyase subfamily.</text>
</comment>
<keyword evidence="5 7" id="KW-0028">Amino-acid biosynthesis</keyword>
<evidence type="ECO:0000313" key="10">
    <source>
        <dbReference type="EMBL" id="OAQ21882.1"/>
    </source>
</evidence>
<organism evidence="10 11">
    <name type="scientific">Thermosulfurimonas dismutans</name>
    <dbReference type="NCBI Taxonomy" id="999894"/>
    <lineage>
        <taxon>Bacteria</taxon>
        <taxon>Pseudomonadati</taxon>
        <taxon>Thermodesulfobacteriota</taxon>
        <taxon>Thermodesulfobacteria</taxon>
        <taxon>Thermodesulfobacteriales</taxon>
        <taxon>Thermodesulfobacteriaceae</taxon>
        <taxon>Thermosulfurimonas</taxon>
    </lineage>
</organism>
<dbReference type="OrthoDB" id="9769623at2"/>
<dbReference type="PRINTS" id="PR00145">
    <property type="entry name" value="ARGSUCLYASE"/>
</dbReference>
<name>A0A179D8W0_9BACT</name>
<dbReference type="NCBIfam" id="TIGR00838">
    <property type="entry name" value="argH"/>
    <property type="match status" value="1"/>
</dbReference>
<evidence type="ECO:0000259" key="9">
    <source>
        <dbReference type="Pfam" id="PF14698"/>
    </source>
</evidence>
<comment type="catalytic activity">
    <reaction evidence="1 7">
        <text>2-(N(omega)-L-arginino)succinate = fumarate + L-arginine</text>
        <dbReference type="Rhea" id="RHEA:24020"/>
        <dbReference type="ChEBI" id="CHEBI:29806"/>
        <dbReference type="ChEBI" id="CHEBI:32682"/>
        <dbReference type="ChEBI" id="CHEBI:57472"/>
        <dbReference type="EC" id="4.3.2.1"/>
    </reaction>
</comment>
<dbReference type="PANTHER" id="PTHR43814:SF1">
    <property type="entry name" value="ARGININOSUCCINATE LYASE"/>
    <property type="match status" value="1"/>
</dbReference>
<dbReference type="HAMAP" id="MF_00006">
    <property type="entry name" value="Arg_succ_lyase"/>
    <property type="match status" value="1"/>
</dbReference>
<comment type="caution">
    <text evidence="10">The sequence shown here is derived from an EMBL/GenBank/DDBJ whole genome shotgun (WGS) entry which is preliminary data.</text>
</comment>
<evidence type="ECO:0000256" key="1">
    <source>
        <dbReference type="ARBA" id="ARBA00000985"/>
    </source>
</evidence>
<comment type="pathway">
    <text evidence="2 7">Amino-acid biosynthesis; L-arginine biosynthesis; L-arginine from L-ornithine and carbamoyl phosphate: step 3/3.</text>
</comment>
<dbReference type="PATRIC" id="fig|999894.6.peg.400"/>